<dbReference type="InterPro" id="IPR041662">
    <property type="entry name" value="SusD-like_2"/>
</dbReference>
<keyword evidence="1" id="KW-0449">Lipoprotein</keyword>
<proteinExistence type="predicted"/>
<protein>
    <submittedName>
        <fullName evidence="1">SusD/RagB family nutrient-binding outer membrane lipoprotein</fullName>
    </submittedName>
</protein>
<sequence length="557" mass="60925">MRRKYFIYAFIALLIVIGTGCKKFLDVNKNVNSPTPASVNLSLVLSAAERNISNNVALGSTLGNNLALYTHQITGRIAADRYNAAASNWNELYAAISNLNVIIKRAPAESRFVYAGIAKILKAHTVSLLVDIWGDVPYSEYDRFDEGILQPKFDKGSEIYPQLIALLDEAIGDINNPATNTSKPGADDYIYKGNTANWIKAANTIKLKLYTQVRLVQDVKSQVADLLSKPASLINNESESFMMPYGPIVTTDDRHPAYGDYTATQRGGQLFSPWLYEMMKGRNPDILTGLADPRLPYYIYNQKSAPGGSNPTPENCTEFRDGGFISILFGSNGPCRDGSNSQTYSLLGIYPAGGRFNDSAAKSVNSLGNQNAGTGARPHEFITYTDRLYLEAELMQAGVVSGNARDVFSKALDATFTHVDNVVANYVKPGSAGAAQTVPAIATLAATKAYKDGVLAAYDAGSDAKKMEYIMTEKWINRIENPIDNYTDYRRTKYPVLFAPAPEGLVTNVTGPDGKVTPVSNDRKYPWSLPFSTGEIGLNKNAPPQKVAELYKVFWQP</sequence>
<comment type="caution">
    <text evidence="1">The sequence shown here is derived from an EMBL/GenBank/DDBJ whole genome shotgun (WGS) entry which is preliminary data.</text>
</comment>
<reference evidence="1 2" key="1">
    <citation type="submission" date="2021-03" db="EMBL/GenBank/DDBJ databases">
        <title>Assistant Professor.</title>
        <authorList>
            <person name="Huq M.A."/>
        </authorList>
    </citation>
    <scope>NUCLEOTIDE SEQUENCE [LARGE SCALE GENOMIC DNA]</scope>
    <source>
        <strain evidence="1 2">MAH-29</strain>
    </source>
</reference>
<accession>A0ABS3YRM6</accession>
<dbReference type="Pfam" id="PF12771">
    <property type="entry name" value="SusD-like_2"/>
    <property type="match status" value="2"/>
</dbReference>
<dbReference type="SUPFAM" id="SSF48452">
    <property type="entry name" value="TPR-like"/>
    <property type="match status" value="1"/>
</dbReference>
<dbReference type="EMBL" id="JAGHKO010000001">
    <property type="protein sequence ID" value="MBO9200567.1"/>
    <property type="molecule type" value="Genomic_DNA"/>
</dbReference>
<dbReference type="Gene3D" id="1.25.40.390">
    <property type="match status" value="1"/>
</dbReference>
<evidence type="ECO:0000313" key="2">
    <source>
        <dbReference type="Proteomes" id="UP000677244"/>
    </source>
</evidence>
<dbReference type="Proteomes" id="UP000677244">
    <property type="component" value="Unassembled WGS sequence"/>
</dbReference>
<dbReference type="InterPro" id="IPR011990">
    <property type="entry name" value="TPR-like_helical_dom_sf"/>
</dbReference>
<gene>
    <name evidence="1" type="ORF">J7I42_09865</name>
</gene>
<organism evidence="1 2">
    <name type="scientific">Niastella soli</name>
    <dbReference type="NCBI Taxonomy" id="2821487"/>
    <lineage>
        <taxon>Bacteria</taxon>
        <taxon>Pseudomonadati</taxon>
        <taxon>Bacteroidota</taxon>
        <taxon>Chitinophagia</taxon>
        <taxon>Chitinophagales</taxon>
        <taxon>Chitinophagaceae</taxon>
        <taxon>Niastella</taxon>
    </lineage>
</organism>
<evidence type="ECO:0000313" key="1">
    <source>
        <dbReference type="EMBL" id="MBO9200567.1"/>
    </source>
</evidence>
<dbReference type="PROSITE" id="PS51257">
    <property type="entry name" value="PROKAR_LIPOPROTEIN"/>
    <property type="match status" value="1"/>
</dbReference>
<name>A0ABS3YRM6_9BACT</name>
<keyword evidence="2" id="KW-1185">Reference proteome</keyword>
<dbReference type="RefSeq" id="WP_209138607.1">
    <property type="nucleotide sequence ID" value="NZ_JAGHKO010000001.1"/>
</dbReference>